<evidence type="ECO:0000313" key="2">
    <source>
        <dbReference type="Proteomes" id="UP000053105"/>
    </source>
</evidence>
<sequence length="112" mass="13471">MNMEVCYFKFRLNLTERYRSHFYISFSKILFAKTHRAPNSQTAPNMHFYWMFDSALDNWISVNRPGFENQFLSSDIIPTRSKRKRRIIRSIRLGHSLWSANQLPAQGFLRKH</sequence>
<dbReference type="EMBL" id="KQ435724">
    <property type="protein sequence ID" value="KOX78279.1"/>
    <property type="molecule type" value="Genomic_DNA"/>
</dbReference>
<organism evidence="1 2">
    <name type="scientific">Melipona quadrifasciata</name>
    <dbReference type="NCBI Taxonomy" id="166423"/>
    <lineage>
        <taxon>Eukaryota</taxon>
        <taxon>Metazoa</taxon>
        <taxon>Ecdysozoa</taxon>
        <taxon>Arthropoda</taxon>
        <taxon>Hexapoda</taxon>
        <taxon>Insecta</taxon>
        <taxon>Pterygota</taxon>
        <taxon>Neoptera</taxon>
        <taxon>Endopterygota</taxon>
        <taxon>Hymenoptera</taxon>
        <taxon>Apocrita</taxon>
        <taxon>Aculeata</taxon>
        <taxon>Apoidea</taxon>
        <taxon>Anthophila</taxon>
        <taxon>Apidae</taxon>
        <taxon>Melipona</taxon>
    </lineage>
</organism>
<name>A0A0M9A8X0_9HYME</name>
<dbReference type="AlphaFoldDB" id="A0A0M9A8X0"/>
<proteinExistence type="predicted"/>
<dbReference type="Proteomes" id="UP000053105">
    <property type="component" value="Unassembled WGS sequence"/>
</dbReference>
<reference evidence="1 2" key="1">
    <citation type="submission" date="2015-07" db="EMBL/GenBank/DDBJ databases">
        <title>The genome of Melipona quadrifasciata.</title>
        <authorList>
            <person name="Pan H."/>
            <person name="Kapheim K."/>
        </authorList>
    </citation>
    <scope>NUCLEOTIDE SEQUENCE [LARGE SCALE GENOMIC DNA]</scope>
    <source>
        <strain evidence="1">0111107301</strain>
        <tissue evidence="1">Whole body</tissue>
    </source>
</reference>
<protein>
    <submittedName>
        <fullName evidence="1">Uncharacterized protein</fullName>
    </submittedName>
</protein>
<keyword evidence="2" id="KW-1185">Reference proteome</keyword>
<evidence type="ECO:0000313" key="1">
    <source>
        <dbReference type="EMBL" id="KOX78279.1"/>
    </source>
</evidence>
<gene>
    <name evidence="1" type="ORF">WN51_07685</name>
</gene>
<accession>A0A0M9A8X0</accession>